<keyword evidence="7" id="KW-0809">Transit peptide</keyword>
<feature type="region of interest" description="Disordered" evidence="13">
    <location>
        <begin position="37"/>
        <end position="63"/>
    </location>
</feature>
<dbReference type="SMART" id="SM00650">
    <property type="entry name" value="rADc"/>
    <property type="match status" value="1"/>
</dbReference>
<dbReference type="PIRSF" id="PIRSF027833">
    <property type="entry name" value="MtTFB2"/>
    <property type="match status" value="1"/>
</dbReference>
<dbReference type="OMA" id="IFEVPWT"/>
<dbReference type="GeneTree" id="ENSGT00950000183142"/>
<evidence type="ECO:0000256" key="10">
    <source>
        <dbReference type="ARBA" id="ARBA00023163"/>
    </source>
</evidence>
<evidence type="ECO:0000256" key="7">
    <source>
        <dbReference type="ARBA" id="ARBA00022946"/>
    </source>
</evidence>
<feature type="binding site" evidence="11">
    <location>
        <position position="151"/>
    </location>
    <ligand>
        <name>S-adenosyl-L-methionine</name>
        <dbReference type="ChEBI" id="CHEBI:59789"/>
    </ligand>
</feature>
<comment type="subcellular location">
    <subcellularLocation>
        <location evidence="1">Mitochondrion</location>
    </subcellularLocation>
</comment>
<keyword evidence="3 11" id="KW-0489">Methyltransferase</keyword>
<dbReference type="SUPFAM" id="SSF53335">
    <property type="entry name" value="S-adenosyl-L-methionine-dependent methyltransferases"/>
    <property type="match status" value="1"/>
</dbReference>
<evidence type="ECO:0000256" key="11">
    <source>
        <dbReference type="PROSITE-ProRule" id="PRU01026"/>
    </source>
</evidence>
<dbReference type="Gene3D" id="3.40.50.150">
    <property type="entry name" value="Vaccinia Virus protein VP39"/>
    <property type="match status" value="1"/>
</dbReference>
<evidence type="ECO:0000256" key="8">
    <source>
        <dbReference type="ARBA" id="ARBA00023015"/>
    </source>
</evidence>
<reference evidence="15" key="1">
    <citation type="submission" date="2009-03" db="EMBL/GenBank/DDBJ databases">
        <authorList>
            <person name="Warren W."/>
            <person name="Ye L."/>
            <person name="Minx P."/>
            <person name="Worley K."/>
            <person name="Gibbs R."/>
            <person name="Wilson R.K."/>
        </authorList>
    </citation>
    <scope>NUCLEOTIDE SEQUENCE [LARGE SCALE GENOMIC DNA]</scope>
</reference>
<dbReference type="PANTHER" id="PTHR11727:SF13">
    <property type="entry name" value="DIMETHYLADENOSINE TRANSFERASE 2, MITOCHONDRIAL"/>
    <property type="match status" value="1"/>
</dbReference>
<evidence type="ECO:0000256" key="9">
    <source>
        <dbReference type="ARBA" id="ARBA00023128"/>
    </source>
</evidence>
<evidence type="ECO:0000256" key="5">
    <source>
        <dbReference type="ARBA" id="ARBA00022691"/>
    </source>
</evidence>
<dbReference type="AlphaFoldDB" id="F6WYW7"/>
<name>F6WYW7_CALJA</name>
<dbReference type="GO" id="GO:0003723">
    <property type="term" value="F:RNA binding"/>
    <property type="evidence" value="ECO:0007669"/>
    <property type="project" value="UniProtKB-UniRule"/>
</dbReference>
<keyword evidence="6 11" id="KW-0694">RNA-binding</keyword>
<comment type="caution">
    <text evidence="11">Lacks conserved residue(s) required for the propagation of feature annotation.</text>
</comment>
<reference evidence="15" key="2">
    <citation type="submission" date="2025-08" db="UniProtKB">
        <authorList>
            <consortium name="Ensembl"/>
        </authorList>
    </citation>
    <scope>IDENTIFICATION</scope>
</reference>
<sequence length="389" mass="44393">MWIPVAGLPPRLTLSSLVGAGRFCFLGAGAATRKPLQARNRRGLSDSAPQLCPDPDFRKSPSRVKSKSTLDFSRYITSRRLAETMAQLVRGKEKKPSHLFLECNPGPGILTQALLEVGAKVVALESDKTFLPHLESLGKNLDGKLRVIYCDFFRMDPKGTGAIKPPAMASQDLFQTLGLEVVPWKAGIPLKVIGALPIRSERKILWKLIHNLYSCTSIYKYGRIELNVLIYEKEFQKLMADPGNPDLYQVLSVLWQVACDIKVLHKELLEPSQEKLYFIQITPYRNLFTDNLTPMSYQVFIHMVKHCFGKRKCRLIDHLRSLTPLDAKDILRQIGKKKEDKVTNLYPQDFKQLFETIQSSKDYAYKWLYDDRLEGSTAEFCIFRSKNLH</sequence>
<dbReference type="InterPro" id="IPR020598">
    <property type="entry name" value="rRNA_Ade_methylase_Trfase_N"/>
</dbReference>
<evidence type="ECO:0000313" key="16">
    <source>
        <dbReference type="Proteomes" id="UP000008225"/>
    </source>
</evidence>
<dbReference type="Ensembl" id="ENSCJAT00000057337.3">
    <property type="protein sequence ID" value="ENSCJAP00000046359.3"/>
    <property type="gene ID" value="ENSCJAG00000016845.5"/>
</dbReference>
<gene>
    <name evidence="15" type="primary">TFB2M</name>
</gene>
<feature type="binding site" evidence="11">
    <location>
        <position position="76"/>
    </location>
    <ligand>
        <name>S-adenosyl-L-methionine</name>
        <dbReference type="ChEBI" id="CHEBI:59789"/>
    </ligand>
</feature>
<keyword evidence="10" id="KW-0804">Transcription</keyword>
<protein>
    <recommendedName>
        <fullName evidence="12">rRNA adenine N(6)-methyltransferase</fullName>
        <ecNumber evidence="12">2.1.1.-</ecNumber>
    </recommendedName>
</protein>
<keyword evidence="2 12" id="KW-0698">rRNA processing</keyword>
<keyword evidence="4 11" id="KW-0808">Transferase</keyword>
<dbReference type="Bgee" id="ENSCJAG00000016845">
    <property type="expression patterns" value="Expressed in heart and 6 other cell types or tissues"/>
</dbReference>
<evidence type="ECO:0000256" key="3">
    <source>
        <dbReference type="ARBA" id="ARBA00022603"/>
    </source>
</evidence>
<dbReference type="GO" id="GO:0042645">
    <property type="term" value="C:mitochondrial nucleoid"/>
    <property type="evidence" value="ECO:0007669"/>
    <property type="project" value="Ensembl"/>
</dbReference>
<proteinExistence type="inferred from homology"/>
<dbReference type="STRING" id="9483.ENSCJAP00000046359"/>
<dbReference type="InParanoid" id="F6WYW7"/>
<dbReference type="InterPro" id="IPR029063">
    <property type="entry name" value="SAM-dependent_MTases_sf"/>
</dbReference>
<dbReference type="GO" id="GO:0000179">
    <property type="term" value="F:rRNA (adenine-N6,N6-)-dimethyltransferase activity"/>
    <property type="evidence" value="ECO:0007669"/>
    <property type="project" value="UniProtKB-UniRule"/>
</dbReference>
<dbReference type="InterPro" id="IPR001737">
    <property type="entry name" value="KsgA/Erm"/>
</dbReference>
<feature type="binding site" evidence="11">
    <location>
        <position position="125"/>
    </location>
    <ligand>
        <name>S-adenosyl-L-methionine</name>
        <dbReference type="ChEBI" id="CHEBI:59789"/>
    </ligand>
</feature>
<evidence type="ECO:0000256" key="6">
    <source>
        <dbReference type="ARBA" id="ARBA00022884"/>
    </source>
</evidence>
<reference evidence="15" key="3">
    <citation type="submission" date="2025-09" db="UniProtKB">
        <authorList>
            <consortium name="Ensembl"/>
        </authorList>
    </citation>
    <scope>IDENTIFICATION</scope>
</reference>
<keyword evidence="9" id="KW-0496">Mitochondrion</keyword>
<keyword evidence="5 11" id="KW-0949">S-adenosyl-L-methionine</keyword>
<dbReference type="Pfam" id="PF00398">
    <property type="entry name" value="RrnaAD"/>
    <property type="match status" value="1"/>
</dbReference>
<accession>F6WYW7</accession>
<evidence type="ECO:0000256" key="4">
    <source>
        <dbReference type="ARBA" id="ARBA00022679"/>
    </source>
</evidence>
<keyword evidence="8" id="KW-0805">Transcription regulation</keyword>
<dbReference type="FunCoup" id="F6WYW7">
    <property type="interactions" value="1184"/>
</dbReference>
<evidence type="ECO:0000313" key="15">
    <source>
        <dbReference type="Ensembl" id="ENSCJAP00000046359.3"/>
    </source>
</evidence>
<evidence type="ECO:0000256" key="1">
    <source>
        <dbReference type="ARBA" id="ARBA00004173"/>
    </source>
</evidence>
<feature type="domain" description="Ribosomal RNA adenine methylase transferase N-terminal" evidence="14">
    <location>
        <begin position="84"/>
        <end position="273"/>
    </location>
</feature>
<evidence type="ECO:0000256" key="12">
    <source>
        <dbReference type="RuleBase" id="RU362106"/>
    </source>
</evidence>
<feature type="binding site" evidence="11">
    <location>
        <position position="195"/>
    </location>
    <ligand>
        <name>S-adenosyl-L-methionine</name>
        <dbReference type="ChEBI" id="CHEBI:59789"/>
    </ligand>
</feature>
<evidence type="ECO:0000256" key="13">
    <source>
        <dbReference type="SAM" id="MobiDB-lite"/>
    </source>
</evidence>
<evidence type="ECO:0000259" key="14">
    <source>
        <dbReference type="SMART" id="SM00650"/>
    </source>
</evidence>
<dbReference type="Proteomes" id="UP000008225">
    <property type="component" value="Chromosome 19"/>
</dbReference>
<comment type="similarity">
    <text evidence="11 12">Belongs to the class I-like SAM-binding methyltransferase superfamily. rRNA adenine N(6)-methyltransferase family.</text>
</comment>
<keyword evidence="16" id="KW-1185">Reference proteome</keyword>
<evidence type="ECO:0000256" key="2">
    <source>
        <dbReference type="ARBA" id="ARBA00022552"/>
    </source>
</evidence>
<organism evidence="15 16">
    <name type="scientific">Callithrix jacchus</name>
    <name type="common">White-tufted-ear marmoset</name>
    <name type="synonym">Simia Jacchus</name>
    <dbReference type="NCBI Taxonomy" id="9483"/>
    <lineage>
        <taxon>Eukaryota</taxon>
        <taxon>Metazoa</taxon>
        <taxon>Chordata</taxon>
        <taxon>Craniata</taxon>
        <taxon>Vertebrata</taxon>
        <taxon>Euteleostomi</taxon>
        <taxon>Mammalia</taxon>
        <taxon>Eutheria</taxon>
        <taxon>Euarchontoglires</taxon>
        <taxon>Primates</taxon>
        <taxon>Haplorrhini</taxon>
        <taxon>Platyrrhini</taxon>
        <taxon>Cebidae</taxon>
        <taxon>Callitrichinae</taxon>
        <taxon>Callithrix</taxon>
        <taxon>Callithrix</taxon>
    </lineage>
</organism>
<dbReference type="PROSITE" id="PS51689">
    <property type="entry name" value="SAM_RNA_A_N6_MT"/>
    <property type="match status" value="1"/>
</dbReference>
<dbReference type="EC" id="2.1.1.-" evidence="12"/>
<dbReference type="GO" id="GO:0006391">
    <property type="term" value="P:transcription initiation at mitochondrial promoter"/>
    <property type="evidence" value="ECO:0007669"/>
    <property type="project" value="Ensembl"/>
</dbReference>
<dbReference type="PANTHER" id="PTHR11727">
    <property type="entry name" value="DIMETHYLADENOSINE TRANSFERASE"/>
    <property type="match status" value="1"/>
</dbReference>
<dbReference type="GO" id="GO:0034246">
    <property type="term" value="F:mitochondrial transcription factor activity"/>
    <property type="evidence" value="ECO:0007669"/>
    <property type="project" value="Ensembl"/>
</dbReference>